<dbReference type="RefSeq" id="WP_376940465.1">
    <property type="nucleotide sequence ID" value="NZ_JBHMBC010000007.1"/>
</dbReference>
<evidence type="ECO:0008006" key="5">
    <source>
        <dbReference type="Google" id="ProtNLM"/>
    </source>
</evidence>
<keyword evidence="2" id="KW-0812">Transmembrane</keyword>
<name>A0ABV5XUV2_ARTRM</name>
<evidence type="ECO:0000313" key="3">
    <source>
        <dbReference type="EMBL" id="MFB9818536.1"/>
    </source>
</evidence>
<protein>
    <recommendedName>
        <fullName evidence="5">LytR family transcriptional regulator</fullName>
    </recommendedName>
</protein>
<evidence type="ECO:0000256" key="1">
    <source>
        <dbReference type="SAM" id="MobiDB-lite"/>
    </source>
</evidence>
<feature type="transmembrane region" description="Helical" evidence="2">
    <location>
        <begin position="39"/>
        <end position="65"/>
    </location>
</feature>
<reference evidence="3 4" key="1">
    <citation type="submission" date="2024-09" db="EMBL/GenBank/DDBJ databases">
        <authorList>
            <person name="Sun Q."/>
            <person name="Mori K."/>
        </authorList>
    </citation>
    <scope>NUCLEOTIDE SEQUENCE [LARGE SCALE GENOMIC DNA]</scope>
    <source>
        <strain evidence="3 4">JCM 1334</strain>
    </source>
</reference>
<organism evidence="3 4">
    <name type="scientific">Arthrobacter ramosus</name>
    <dbReference type="NCBI Taxonomy" id="1672"/>
    <lineage>
        <taxon>Bacteria</taxon>
        <taxon>Bacillati</taxon>
        <taxon>Actinomycetota</taxon>
        <taxon>Actinomycetes</taxon>
        <taxon>Micrococcales</taxon>
        <taxon>Micrococcaceae</taxon>
        <taxon>Arthrobacter</taxon>
    </lineage>
</organism>
<keyword evidence="2" id="KW-0472">Membrane</keyword>
<keyword evidence="4" id="KW-1185">Reference proteome</keyword>
<gene>
    <name evidence="3" type="ORF">ACFFP1_03365</name>
</gene>
<proteinExistence type="predicted"/>
<sequence length="66" mass="6838">MNDGHHRQLGKRRKAEASPGGTATSAGPRHMRRKSRRKSVILISATAVAATVALAAAVAVTYVGAT</sequence>
<accession>A0ABV5XUV2</accession>
<comment type="caution">
    <text evidence="3">The sequence shown here is derived from an EMBL/GenBank/DDBJ whole genome shotgun (WGS) entry which is preliminary data.</text>
</comment>
<keyword evidence="2" id="KW-1133">Transmembrane helix</keyword>
<evidence type="ECO:0000256" key="2">
    <source>
        <dbReference type="SAM" id="Phobius"/>
    </source>
</evidence>
<feature type="region of interest" description="Disordered" evidence="1">
    <location>
        <begin position="1"/>
        <end position="37"/>
    </location>
</feature>
<evidence type="ECO:0000313" key="4">
    <source>
        <dbReference type="Proteomes" id="UP001589702"/>
    </source>
</evidence>
<dbReference type="EMBL" id="JBHMBC010000007">
    <property type="protein sequence ID" value="MFB9818536.1"/>
    <property type="molecule type" value="Genomic_DNA"/>
</dbReference>
<dbReference type="Proteomes" id="UP001589702">
    <property type="component" value="Unassembled WGS sequence"/>
</dbReference>
<feature type="non-terminal residue" evidence="3">
    <location>
        <position position="66"/>
    </location>
</feature>